<comment type="caution">
    <text evidence="1">The sequence shown here is derived from an EMBL/GenBank/DDBJ whole genome shotgun (WGS) entry which is preliminary data.</text>
</comment>
<protein>
    <submittedName>
        <fullName evidence="1">Uncharacterized protein</fullName>
    </submittedName>
</protein>
<name>A0ACB9RKR8_9MYRT</name>
<evidence type="ECO:0000313" key="2">
    <source>
        <dbReference type="Proteomes" id="UP001057402"/>
    </source>
</evidence>
<keyword evidence="2" id="KW-1185">Reference proteome</keyword>
<evidence type="ECO:0000313" key="1">
    <source>
        <dbReference type="EMBL" id="KAI4379573.1"/>
    </source>
</evidence>
<organism evidence="1 2">
    <name type="scientific">Melastoma candidum</name>
    <dbReference type="NCBI Taxonomy" id="119954"/>
    <lineage>
        <taxon>Eukaryota</taxon>
        <taxon>Viridiplantae</taxon>
        <taxon>Streptophyta</taxon>
        <taxon>Embryophyta</taxon>
        <taxon>Tracheophyta</taxon>
        <taxon>Spermatophyta</taxon>
        <taxon>Magnoliopsida</taxon>
        <taxon>eudicotyledons</taxon>
        <taxon>Gunneridae</taxon>
        <taxon>Pentapetalae</taxon>
        <taxon>rosids</taxon>
        <taxon>malvids</taxon>
        <taxon>Myrtales</taxon>
        <taxon>Melastomataceae</taxon>
        <taxon>Melastomatoideae</taxon>
        <taxon>Melastomateae</taxon>
        <taxon>Melastoma</taxon>
    </lineage>
</organism>
<accession>A0ACB9RKR8</accession>
<dbReference type="EMBL" id="CM042882">
    <property type="protein sequence ID" value="KAI4379573.1"/>
    <property type="molecule type" value="Genomic_DNA"/>
</dbReference>
<sequence length="327" mass="36857">MSYVVTMDKDMAMVPSLSITREEFCLFHSIDRAFYSLLVTNLMRDPVESMVVVALFLWLERKGFRNVVSNALAYPRVVVDELAKEAVEYLRRIKVISGEDRSVESSGKDDLPLMRKLVDKELTASFFCSAGEEARRGVCDVFGKVCVNALLDIMQAAIASSNGKAPEHPSARAKSSSDQHQLRVQERGFPGTLRFGSNDALGRIWLQQYEASSAVPAEDRTLFVTFSKGYPVQEWEVREFLTKAYGECIEALHMQEVPMFEQSLFARVVFRSAGTINRILDPSGKAKFVINGKHVWARKFIPKRNKINELPSHHSQVTLPPSFPLSM</sequence>
<reference evidence="2" key="1">
    <citation type="journal article" date="2023" name="Front. Plant Sci.">
        <title>Chromosomal-level genome assembly of Melastoma candidum provides insights into trichome evolution.</title>
        <authorList>
            <person name="Zhong Y."/>
            <person name="Wu W."/>
            <person name="Sun C."/>
            <person name="Zou P."/>
            <person name="Liu Y."/>
            <person name="Dai S."/>
            <person name="Zhou R."/>
        </authorList>
    </citation>
    <scope>NUCLEOTIDE SEQUENCE [LARGE SCALE GENOMIC DNA]</scope>
</reference>
<proteinExistence type="predicted"/>
<dbReference type="Proteomes" id="UP001057402">
    <property type="component" value="Chromosome 3"/>
</dbReference>
<gene>
    <name evidence="1" type="ORF">MLD38_005853</name>
</gene>